<feature type="compositionally biased region" description="Low complexity" evidence="1">
    <location>
        <begin position="199"/>
        <end position="209"/>
    </location>
</feature>
<evidence type="ECO:0000313" key="2">
    <source>
        <dbReference type="EMBL" id="REE99247.1"/>
    </source>
</evidence>
<feature type="compositionally biased region" description="Pro residues" evidence="1">
    <location>
        <begin position="25"/>
        <end position="72"/>
    </location>
</feature>
<sequence length="457" mass="47283">MTPSCAISVDPPSIHGERRVTYQGPPTPPHRPRPPEPLNAPPSRPPPAAQAPPPVGSALPAPRPSPAAPALPPERHPHGDRHPGPTPEPCGPPPCRPSHTPGGISTPHPCPSRAGPALPPRPHPGGSASRPHARALRAAALPPKPHPRGMSTPTPCPGPAGSRPAARVTPGGDQPPASMPEPCGPRPAAQATPPRGSVPRPHAPALRAPALPPEPHPGGISTRPRARALRAPPRRSPAPLHPRPSEPSSVRSLVRPDRRRSGRCRSEPSSVQTVVRPSCHSSESSAVALLLGHGRSRSRPPHGRRDSVAPGGAFVSSARPPALRLGPRRAAPLSLSEPPSTVRVVSMVALFLGHARSGSRRAHGHRGDVASGGAFIPPERKPAPRLVPRRAAPLSLSEPPSTVRVVSTVALFLGHGRLRSRPPHGRRGRVASGGAFISSARQPPRASGRAGRPSGPG</sequence>
<organism evidence="2 3">
    <name type="scientific">Thermomonospora umbrina</name>
    <dbReference type="NCBI Taxonomy" id="111806"/>
    <lineage>
        <taxon>Bacteria</taxon>
        <taxon>Bacillati</taxon>
        <taxon>Actinomycetota</taxon>
        <taxon>Actinomycetes</taxon>
        <taxon>Streptosporangiales</taxon>
        <taxon>Thermomonosporaceae</taxon>
        <taxon>Thermomonospora</taxon>
    </lineage>
</organism>
<keyword evidence="3" id="KW-1185">Reference proteome</keyword>
<feature type="region of interest" description="Disordered" evidence="1">
    <location>
        <begin position="358"/>
        <end position="384"/>
    </location>
</feature>
<feature type="region of interest" description="Disordered" evidence="1">
    <location>
        <begin position="417"/>
        <end position="457"/>
    </location>
</feature>
<evidence type="ECO:0000256" key="1">
    <source>
        <dbReference type="SAM" id="MobiDB-lite"/>
    </source>
</evidence>
<accession>A0A3D9SUG2</accession>
<evidence type="ECO:0000313" key="3">
    <source>
        <dbReference type="Proteomes" id="UP000256661"/>
    </source>
</evidence>
<dbReference type="Proteomes" id="UP000256661">
    <property type="component" value="Unassembled WGS sequence"/>
</dbReference>
<dbReference type="EMBL" id="QTTT01000001">
    <property type="protein sequence ID" value="REE99247.1"/>
    <property type="molecule type" value="Genomic_DNA"/>
</dbReference>
<name>A0A3D9SUG2_9ACTN</name>
<gene>
    <name evidence="2" type="ORF">DFJ69_4755</name>
</gene>
<dbReference type="AlphaFoldDB" id="A0A3D9SUG2"/>
<feature type="compositionally biased region" description="Basic residues" evidence="1">
    <location>
        <begin position="417"/>
        <end position="429"/>
    </location>
</feature>
<feature type="compositionally biased region" description="Basic and acidic residues" evidence="1">
    <location>
        <begin position="73"/>
        <end position="83"/>
    </location>
</feature>
<protein>
    <submittedName>
        <fullName evidence="2">Uncharacterized protein</fullName>
    </submittedName>
</protein>
<feature type="region of interest" description="Disordered" evidence="1">
    <location>
        <begin position="1"/>
        <end position="325"/>
    </location>
</feature>
<proteinExistence type="predicted"/>
<comment type="caution">
    <text evidence="2">The sequence shown here is derived from an EMBL/GenBank/DDBJ whole genome shotgun (WGS) entry which is preliminary data.</text>
</comment>
<feature type="compositionally biased region" description="Polar residues" evidence="1">
    <location>
        <begin position="271"/>
        <end position="285"/>
    </location>
</feature>
<reference evidence="2 3" key="1">
    <citation type="submission" date="2018-08" db="EMBL/GenBank/DDBJ databases">
        <title>Sequencing the genomes of 1000 actinobacteria strains.</title>
        <authorList>
            <person name="Klenk H.-P."/>
        </authorList>
    </citation>
    <scope>NUCLEOTIDE SEQUENCE [LARGE SCALE GENOMIC DNA]</scope>
    <source>
        <strain evidence="2 3">DSM 43927</strain>
    </source>
</reference>
<feature type="compositionally biased region" description="Pro residues" evidence="1">
    <location>
        <begin position="84"/>
        <end position="96"/>
    </location>
</feature>